<evidence type="ECO:0000313" key="7">
    <source>
        <dbReference type="EMBL" id="SSX24498.1"/>
    </source>
</evidence>
<dbReference type="SMART" id="SM00487">
    <property type="entry name" value="DEXDc"/>
    <property type="match status" value="1"/>
</dbReference>
<dbReference type="InterPro" id="IPR014001">
    <property type="entry name" value="Helicase_ATP-bd"/>
</dbReference>
<name>A0A336MEL1_CULSO</name>
<dbReference type="InterPro" id="IPR050628">
    <property type="entry name" value="SNF2_RAD54_helicase_TF"/>
</dbReference>
<dbReference type="AlphaFoldDB" id="A0A336MEL1"/>
<dbReference type="GO" id="GO:0005524">
    <property type="term" value="F:ATP binding"/>
    <property type="evidence" value="ECO:0007669"/>
    <property type="project" value="UniProtKB-KW"/>
</dbReference>
<feature type="domain" description="Helicase C-terminal" evidence="6">
    <location>
        <begin position="747"/>
        <end position="911"/>
    </location>
</feature>
<dbReference type="PANTHER" id="PTHR45626">
    <property type="entry name" value="TRANSCRIPTION TERMINATION FACTOR 2-RELATED"/>
    <property type="match status" value="1"/>
</dbReference>
<evidence type="ECO:0000259" key="5">
    <source>
        <dbReference type="PROSITE" id="PS51192"/>
    </source>
</evidence>
<dbReference type="Pfam" id="PF00271">
    <property type="entry name" value="Helicase_C"/>
    <property type="match status" value="1"/>
</dbReference>
<evidence type="ECO:0000256" key="4">
    <source>
        <dbReference type="SAM" id="MobiDB-lite"/>
    </source>
</evidence>
<dbReference type="InterPro" id="IPR000330">
    <property type="entry name" value="SNF2_N"/>
</dbReference>
<dbReference type="Gene3D" id="3.40.50.300">
    <property type="entry name" value="P-loop containing nucleotide triphosphate hydrolases"/>
    <property type="match status" value="1"/>
</dbReference>
<keyword evidence="3" id="KW-0067">ATP-binding</keyword>
<feature type="domain" description="Helicase ATP-binding" evidence="5">
    <location>
        <begin position="383"/>
        <end position="558"/>
    </location>
</feature>
<dbReference type="InterPro" id="IPR027417">
    <property type="entry name" value="P-loop_NTPase"/>
</dbReference>
<dbReference type="SUPFAM" id="SSF52540">
    <property type="entry name" value="P-loop containing nucleoside triphosphate hydrolases"/>
    <property type="match status" value="2"/>
</dbReference>
<dbReference type="InterPro" id="IPR038718">
    <property type="entry name" value="SNF2-like_sf"/>
</dbReference>
<evidence type="ECO:0000259" key="6">
    <source>
        <dbReference type="PROSITE" id="PS51194"/>
    </source>
</evidence>
<dbReference type="PROSITE" id="PS51192">
    <property type="entry name" value="HELICASE_ATP_BIND_1"/>
    <property type="match status" value="1"/>
</dbReference>
<dbReference type="Pfam" id="PF00176">
    <property type="entry name" value="SNF2-rel_dom"/>
    <property type="match status" value="1"/>
</dbReference>
<dbReference type="GO" id="GO:0016787">
    <property type="term" value="F:hydrolase activity"/>
    <property type="evidence" value="ECO:0007669"/>
    <property type="project" value="UniProtKB-KW"/>
</dbReference>
<evidence type="ECO:0000256" key="1">
    <source>
        <dbReference type="ARBA" id="ARBA00022741"/>
    </source>
</evidence>
<dbReference type="GO" id="GO:0008094">
    <property type="term" value="F:ATP-dependent activity, acting on DNA"/>
    <property type="evidence" value="ECO:0007669"/>
    <property type="project" value="TreeGrafter"/>
</dbReference>
<dbReference type="SMART" id="SM00490">
    <property type="entry name" value="HELICc"/>
    <property type="match status" value="1"/>
</dbReference>
<reference evidence="7" key="1">
    <citation type="submission" date="2018-07" db="EMBL/GenBank/DDBJ databases">
        <authorList>
            <person name="Quirk P.G."/>
            <person name="Krulwich T.A."/>
        </authorList>
    </citation>
    <scope>NUCLEOTIDE SEQUENCE</scope>
</reference>
<dbReference type="Gene3D" id="3.40.50.10810">
    <property type="entry name" value="Tandem AAA-ATPase domain"/>
    <property type="match status" value="1"/>
</dbReference>
<dbReference type="GO" id="GO:0005634">
    <property type="term" value="C:nucleus"/>
    <property type="evidence" value="ECO:0007669"/>
    <property type="project" value="TreeGrafter"/>
</dbReference>
<dbReference type="CDD" id="cd18008">
    <property type="entry name" value="DEXDc_SHPRH-like"/>
    <property type="match status" value="1"/>
</dbReference>
<organism evidence="7">
    <name type="scientific">Culicoides sonorensis</name>
    <name type="common">Biting midge</name>
    <dbReference type="NCBI Taxonomy" id="179676"/>
    <lineage>
        <taxon>Eukaryota</taxon>
        <taxon>Metazoa</taxon>
        <taxon>Ecdysozoa</taxon>
        <taxon>Arthropoda</taxon>
        <taxon>Hexapoda</taxon>
        <taxon>Insecta</taxon>
        <taxon>Pterygota</taxon>
        <taxon>Neoptera</taxon>
        <taxon>Endopterygota</taxon>
        <taxon>Diptera</taxon>
        <taxon>Nematocera</taxon>
        <taxon>Chironomoidea</taxon>
        <taxon>Ceratopogonidae</taxon>
        <taxon>Ceratopogoninae</taxon>
        <taxon>Culicoides</taxon>
        <taxon>Monoculicoides</taxon>
    </lineage>
</organism>
<feature type="compositionally biased region" description="Polar residues" evidence="4">
    <location>
        <begin position="170"/>
        <end position="196"/>
    </location>
</feature>
<feature type="region of interest" description="Disordered" evidence="4">
    <location>
        <begin position="170"/>
        <end position="219"/>
    </location>
</feature>
<dbReference type="EMBL" id="UFQT01000450">
    <property type="protein sequence ID" value="SSX24498.1"/>
    <property type="molecule type" value="Genomic_DNA"/>
</dbReference>
<dbReference type="PROSITE" id="PS51194">
    <property type="entry name" value="HELICASE_CTER"/>
    <property type="match status" value="1"/>
</dbReference>
<protein>
    <submittedName>
        <fullName evidence="7">CSON010859 protein</fullName>
    </submittedName>
</protein>
<dbReference type="InterPro" id="IPR001650">
    <property type="entry name" value="Helicase_C-like"/>
</dbReference>
<evidence type="ECO:0000256" key="2">
    <source>
        <dbReference type="ARBA" id="ARBA00022801"/>
    </source>
</evidence>
<sequence length="916" mass="105322">MATFAPLVNSYDFPLTNSVPNNSAIPETNVTTQLLFLVSISNLNSASTSNKRFVRNHLSIKFIIHIKFISLIEKAFQIQIMSDLNVSNPYSDGYGLSMPSSPVQETIIIEDNAVDDEVVIQDLIVDPGLPFTPVRKLNTKTSTPMKELFSGVELESIHFSGSPILNQHQTLSNDSDSSGYNSLSQISHVSSTQPSQRSRHTFPRHKRMPPRPNTVNQTVTRPSGFVMQTVPNYRSSVQRPQPYANVRIQPNYPELNTRDVQSLSFALGNSDILPDPELPDNDEEQPVSEEEQKIADYFKEMLEKGEIPTWEQIQQQLSNVRDKYGRNNDAAYFHDRSRVMNRLETIYESLKTRPGSDQIEENPRLMTTQLKSHQKAGLKFMLWRETQEPPGGILADDMGLGKTMAVVALVSATLYKTPRGNLTRPPGVRYTGHTLVICPPSLTVQWADEFLNNSTGIRVLVHHGATKAKRVEELLQYNVVVTSYHTVCSERKSGSSMLYRVFWSRIVLDEGHLIRNHAGQHCEAICHLHGKIRWILTGTPIHNRVDDVFSYLIFLRCDPFDERTIFLKWAKQKEGMGRLNVILKAFMLRRTKEELKTVSGMKIIETFEYELEPKEFECYKRLMLLSQSMMKVFLNHRAHKNGDADLFQGKELYNVQKILRKRLNGYITASHIFVLLLRLRQLCSHPALISTMLTKLYNEENTEHDEELDYDEQDTNVMGLIINDAFSEKDIFTLKNEIFDEERPSTKIRMLMHVLQERFMNTKDKALIICEWTSYLKIIAEYLSLMGLSYEFYTGEEKMEERPEIIRRFNTSDNPRVLLLSLKCGGVGLNLAKANHVFFMCTHWNPQNHTQAEDRCYRIGQEKDVYIYKFRAQGTIEERIHELQQIKLKLAEKMLTGASANNYRLTMNDIKSLFGI</sequence>
<keyword evidence="1" id="KW-0547">Nucleotide-binding</keyword>
<dbReference type="CDD" id="cd18793">
    <property type="entry name" value="SF2_C_SNF"/>
    <property type="match status" value="1"/>
</dbReference>
<keyword evidence="2" id="KW-0378">Hydrolase</keyword>
<proteinExistence type="predicted"/>
<dbReference type="PANTHER" id="PTHR45626:SF50">
    <property type="entry name" value="TRANSCRIPTION TERMINATION FACTOR 2"/>
    <property type="match status" value="1"/>
</dbReference>
<dbReference type="VEuPathDB" id="VectorBase:CSON010859"/>
<gene>
    <name evidence="7" type="primary">CSON010859</name>
</gene>
<evidence type="ECO:0000256" key="3">
    <source>
        <dbReference type="ARBA" id="ARBA00022840"/>
    </source>
</evidence>
<feature type="compositionally biased region" description="Basic residues" evidence="4">
    <location>
        <begin position="197"/>
        <end position="209"/>
    </location>
</feature>
<dbReference type="GO" id="GO:0006281">
    <property type="term" value="P:DNA repair"/>
    <property type="evidence" value="ECO:0007669"/>
    <property type="project" value="TreeGrafter"/>
</dbReference>
<dbReference type="InterPro" id="IPR049730">
    <property type="entry name" value="SNF2/RAD54-like_C"/>
</dbReference>
<accession>A0A336MEL1</accession>